<dbReference type="InterPro" id="IPR002477">
    <property type="entry name" value="Peptidoglycan-bd-like"/>
</dbReference>
<gene>
    <name evidence="4" type="ORF">GC102_10375</name>
</gene>
<comment type="caution">
    <text evidence="4">The sequence shown here is derived from an EMBL/GenBank/DDBJ whole genome shotgun (WGS) entry which is preliminary data.</text>
</comment>
<evidence type="ECO:0000313" key="5">
    <source>
        <dbReference type="Proteomes" id="UP000658690"/>
    </source>
</evidence>
<dbReference type="RefSeq" id="WP_171689471.1">
    <property type="nucleotide sequence ID" value="NZ_WHOC01000049.1"/>
</dbReference>
<keyword evidence="5" id="KW-1185">Reference proteome</keyword>
<dbReference type="SUPFAM" id="SSF47090">
    <property type="entry name" value="PGBD-like"/>
    <property type="match status" value="1"/>
</dbReference>
<dbReference type="PROSITE" id="PS51257">
    <property type="entry name" value="PROKAR_LIPOPROTEIN"/>
    <property type="match status" value="1"/>
</dbReference>
<reference evidence="4 5" key="1">
    <citation type="submission" date="2019-10" db="EMBL/GenBank/DDBJ databases">
        <title>Description of Paenibacillus choica sp. nov.</title>
        <authorList>
            <person name="Carlier A."/>
            <person name="Qi S."/>
        </authorList>
    </citation>
    <scope>NUCLEOTIDE SEQUENCE [LARGE SCALE GENOMIC DNA]</scope>
    <source>
        <strain evidence="4 5">LMG 31460</strain>
    </source>
</reference>
<dbReference type="InterPro" id="IPR036365">
    <property type="entry name" value="PGBD-like_sf"/>
</dbReference>
<feature type="chain" id="PRO_5046168303" description="Peptidoglycan binding-like domain-containing protein" evidence="2">
    <location>
        <begin position="23"/>
        <end position="513"/>
    </location>
</feature>
<proteinExistence type="predicted"/>
<evidence type="ECO:0000259" key="3">
    <source>
        <dbReference type="Pfam" id="PF01471"/>
    </source>
</evidence>
<feature type="domain" description="Peptidoglycan binding-like" evidence="3">
    <location>
        <begin position="443"/>
        <end position="501"/>
    </location>
</feature>
<organism evidence="4 5">
    <name type="scientific">Paenibacillus germinis</name>
    <dbReference type="NCBI Taxonomy" id="2654979"/>
    <lineage>
        <taxon>Bacteria</taxon>
        <taxon>Bacillati</taxon>
        <taxon>Bacillota</taxon>
        <taxon>Bacilli</taxon>
        <taxon>Bacillales</taxon>
        <taxon>Paenibacillaceae</taxon>
        <taxon>Paenibacillus</taxon>
    </lineage>
</organism>
<accession>A0ABX1Z239</accession>
<name>A0ABX1Z239_9BACL</name>
<evidence type="ECO:0000313" key="4">
    <source>
        <dbReference type="EMBL" id="NOU86179.1"/>
    </source>
</evidence>
<keyword evidence="2" id="KW-0732">Signal</keyword>
<feature type="region of interest" description="Disordered" evidence="1">
    <location>
        <begin position="394"/>
        <end position="435"/>
    </location>
</feature>
<evidence type="ECO:0000256" key="2">
    <source>
        <dbReference type="SAM" id="SignalP"/>
    </source>
</evidence>
<protein>
    <recommendedName>
        <fullName evidence="3">Peptidoglycan binding-like domain-containing protein</fullName>
    </recommendedName>
</protein>
<evidence type="ECO:0000256" key="1">
    <source>
        <dbReference type="SAM" id="MobiDB-lite"/>
    </source>
</evidence>
<sequence>MFFSVKQKAAAILATAALIMTACSESEPIKPPQDAEKDKASEQIRLALRNHPDFHVFKTTYGDYLGCPSSGFGPSVVHLKSSGSVYTMNGIARGNYKNLPNYEGEHLSEYLSACSSSPEEMEQHPVIAKASSEQSDQPSEQVKPAIATPVATDEDMKKAKELIPPGTKHEQLVLDEVSKGYITPKEIEIYLFMKNRFENYIEKDGKYDIDKHDPLVYKDAEAAFGLPMEKTSDIYWRADNIFGGRKPKESIFLDSKNIPVEISVDRIELTPKKELEVTVSNQTKITGTLPNINLTFDLYKNGKKVGFQIVWLEELGIGKKMYTSLPIRHDFDTVEGKLYMNVDEMKKRGLRSNIEIGNKRGDPVVQLLQLKPFNVLTSKEVILPKEETIPVQVTAEEKKPIESSKTAERTKPAESAKSAITPKPSEHPQVPVLPEGVLKPGSSGSKVKQLQEALLLVGEQLPVSGADSHYGKETVEAIKSVQTKMQKKADGIYGEETRKALLALLIAGKAQAR</sequence>
<dbReference type="Pfam" id="PF01471">
    <property type="entry name" value="PG_binding_1"/>
    <property type="match status" value="1"/>
</dbReference>
<dbReference type="EMBL" id="WHOC01000049">
    <property type="protein sequence ID" value="NOU86179.1"/>
    <property type="molecule type" value="Genomic_DNA"/>
</dbReference>
<dbReference type="Gene3D" id="1.10.101.10">
    <property type="entry name" value="PGBD-like superfamily/PGBD"/>
    <property type="match status" value="1"/>
</dbReference>
<feature type="signal peptide" evidence="2">
    <location>
        <begin position="1"/>
        <end position="22"/>
    </location>
</feature>
<dbReference type="InterPro" id="IPR036366">
    <property type="entry name" value="PGBDSf"/>
</dbReference>
<feature type="compositionally biased region" description="Basic and acidic residues" evidence="1">
    <location>
        <begin position="395"/>
        <end position="414"/>
    </location>
</feature>
<dbReference type="Proteomes" id="UP000658690">
    <property type="component" value="Unassembled WGS sequence"/>
</dbReference>